<dbReference type="PANTHER" id="PTHR43280:SF30">
    <property type="entry name" value="MMSAB OPERON REGULATORY PROTEIN"/>
    <property type="match status" value="1"/>
</dbReference>
<evidence type="ECO:0000313" key="5">
    <source>
        <dbReference type="EMBL" id="MDQ0289541.1"/>
    </source>
</evidence>
<dbReference type="PROSITE" id="PS01124">
    <property type="entry name" value="HTH_ARAC_FAMILY_2"/>
    <property type="match status" value="1"/>
</dbReference>
<evidence type="ECO:0000259" key="4">
    <source>
        <dbReference type="PROSITE" id="PS01124"/>
    </source>
</evidence>
<keyword evidence="3" id="KW-0804">Transcription</keyword>
<dbReference type="RefSeq" id="WP_307260981.1">
    <property type="nucleotide sequence ID" value="NZ_JAUSVL010000001.1"/>
</dbReference>
<protein>
    <submittedName>
        <fullName evidence="5">AraC-like DNA-binding protein</fullName>
    </submittedName>
</protein>
<dbReference type="InterPro" id="IPR018060">
    <property type="entry name" value="HTH_AraC"/>
</dbReference>
<dbReference type="GO" id="GO:0003700">
    <property type="term" value="F:DNA-binding transcription factor activity"/>
    <property type="evidence" value="ECO:0007669"/>
    <property type="project" value="InterPro"/>
</dbReference>
<dbReference type="PANTHER" id="PTHR43280">
    <property type="entry name" value="ARAC-FAMILY TRANSCRIPTIONAL REGULATOR"/>
    <property type="match status" value="1"/>
</dbReference>
<evidence type="ECO:0000256" key="2">
    <source>
        <dbReference type="ARBA" id="ARBA00023125"/>
    </source>
</evidence>
<dbReference type="InterPro" id="IPR009057">
    <property type="entry name" value="Homeodomain-like_sf"/>
</dbReference>
<sequence length="272" mass="31361">MDIKVSHLKPFSRRFTVLPPVETIGYLPRKTTIMHQYFSGCNFSFILSGHGEYHLGTASYAVDAPCVIMQWPGEMMHYGPSETWEELFLIYPGQMQEFLRNSGTFAPEITPVRHIPMLSAVREAIGRLAQRLNETPIDPDAVDLACWEIVMASYATPASRPIEDPHIDQIERQLQSTLAGHVDYQALATTMGMSLATLRRRWAAYHPGMSFSSYRESYFLQESCRRLIETDDLIKGIAAAMGFPDQYYFSRRFRQLARMTPREYRRRYRAAR</sequence>
<gene>
    <name evidence="5" type="ORF">J3R75_001648</name>
</gene>
<proteinExistence type="predicted"/>
<organism evidence="5 6">
    <name type="scientific">Oligosphaera ethanolica</name>
    <dbReference type="NCBI Taxonomy" id="760260"/>
    <lineage>
        <taxon>Bacteria</taxon>
        <taxon>Pseudomonadati</taxon>
        <taxon>Lentisphaerota</taxon>
        <taxon>Oligosphaeria</taxon>
        <taxon>Oligosphaerales</taxon>
        <taxon>Oligosphaeraceae</taxon>
        <taxon>Oligosphaera</taxon>
    </lineage>
</organism>
<dbReference type="GO" id="GO:0043565">
    <property type="term" value="F:sequence-specific DNA binding"/>
    <property type="evidence" value="ECO:0007669"/>
    <property type="project" value="InterPro"/>
</dbReference>
<feature type="domain" description="HTH araC/xylS-type" evidence="4">
    <location>
        <begin position="168"/>
        <end position="267"/>
    </location>
</feature>
<comment type="caution">
    <text evidence="5">The sequence shown here is derived from an EMBL/GenBank/DDBJ whole genome shotgun (WGS) entry which is preliminary data.</text>
</comment>
<keyword evidence="1" id="KW-0805">Transcription regulation</keyword>
<evidence type="ECO:0000256" key="3">
    <source>
        <dbReference type="ARBA" id="ARBA00023163"/>
    </source>
</evidence>
<reference evidence="5" key="1">
    <citation type="submission" date="2023-07" db="EMBL/GenBank/DDBJ databases">
        <title>Genomic Encyclopedia of Type Strains, Phase IV (KMG-IV): sequencing the most valuable type-strain genomes for metagenomic binning, comparative biology and taxonomic classification.</title>
        <authorList>
            <person name="Goeker M."/>
        </authorList>
    </citation>
    <scope>NUCLEOTIDE SEQUENCE</scope>
    <source>
        <strain evidence="5">DSM 24202</strain>
    </source>
</reference>
<dbReference type="SUPFAM" id="SSF51215">
    <property type="entry name" value="Regulatory protein AraC"/>
    <property type="match status" value="1"/>
</dbReference>
<dbReference type="Gene3D" id="1.10.10.60">
    <property type="entry name" value="Homeodomain-like"/>
    <property type="match status" value="1"/>
</dbReference>
<accession>A0AAE4ANE2</accession>
<keyword evidence="2 5" id="KW-0238">DNA-binding</keyword>
<evidence type="ECO:0000256" key="1">
    <source>
        <dbReference type="ARBA" id="ARBA00023015"/>
    </source>
</evidence>
<dbReference type="SMART" id="SM00342">
    <property type="entry name" value="HTH_ARAC"/>
    <property type="match status" value="1"/>
</dbReference>
<dbReference type="Pfam" id="PF12833">
    <property type="entry name" value="HTH_18"/>
    <property type="match status" value="1"/>
</dbReference>
<name>A0AAE4ANE2_9BACT</name>
<dbReference type="AlphaFoldDB" id="A0AAE4ANE2"/>
<dbReference type="SUPFAM" id="SSF46689">
    <property type="entry name" value="Homeodomain-like"/>
    <property type="match status" value="1"/>
</dbReference>
<keyword evidence="6" id="KW-1185">Reference proteome</keyword>
<dbReference type="InterPro" id="IPR003313">
    <property type="entry name" value="AraC-bd"/>
</dbReference>
<dbReference type="Proteomes" id="UP001238163">
    <property type="component" value="Unassembled WGS sequence"/>
</dbReference>
<dbReference type="InterPro" id="IPR037923">
    <property type="entry name" value="HTH-like"/>
</dbReference>
<evidence type="ECO:0000313" key="6">
    <source>
        <dbReference type="Proteomes" id="UP001238163"/>
    </source>
</evidence>
<dbReference type="Pfam" id="PF02311">
    <property type="entry name" value="AraC_binding"/>
    <property type="match status" value="1"/>
</dbReference>
<dbReference type="EMBL" id="JAUSVL010000001">
    <property type="protein sequence ID" value="MDQ0289541.1"/>
    <property type="molecule type" value="Genomic_DNA"/>
</dbReference>